<reference evidence="2" key="1">
    <citation type="submission" date="2023-07" db="EMBL/GenBank/DDBJ databases">
        <title>draft genome sequence of fig (Ficus carica).</title>
        <authorList>
            <person name="Takahashi T."/>
            <person name="Nishimura K."/>
        </authorList>
    </citation>
    <scope>NUCLEOTIDE SEQUENCE</scope>
</reference>
<feature type="domain" description="Reverse transcriptase zinc-binding" evidence="1">
    <location>
        <begin position="58"/>
        <end position="151"/>
    </location>
</feature>
<name>A0AA88D3E5_FICCA</name>
<dbReference type="Proteomes" id="UP001187192">
    <property type="component" value="Unassembled WGS sequence"/>
</dbReference>
<gene>
    <name evidence="2" type="ORF">TIFTF001_012092</name>
</gene>
<protein>
    <recommendedName>
        <fullName evidence="1">Reverse transcriptase zinc-binding domain-containing protein</fullName>
    </recommendedName>
</protein>
<evidence type="ECO:0000313" key="2">
    <source>
        <dbReference type="EMBL" id="GMN42895.1"/>
    </source>
</evidence>
<organism evidence="2 3">
    <name type="scientific">Ficus carica</name>
    <name type="common">Common fig</name>
    <dbReference type="NCBI Taxonomy" id="3494"/>
    <lineage>
        <taxon>Eukaryota</taxon>
        <taxon>Viridiplantae</taxon>
        <taxon>Streptophyta</taxon>
        <taxon>Embryophyta</taxon>
        <taxon>Tracheophyta</taxon>
        <taxon>Spermatophyta</taxon>
        <taxon>Magnoliopsida</taxon>
        <taxon>eudicotyledons</taxon>
        <taxon>Gunneridae</taxon>
        <taxon>Pentapetalae</taxon>
        <taxon>rosids</taxon>
        <taxon>fabids</taxon>
        <taxon>Rosales</taxon>
        <taxon>Moraceae</taxon>
        <taxon>Ficeae</taxon>
        <taxon>Ficus</taxon>
    </lineage>
</organism>
<accession>A0AA88D3E5</accession>
<evidence type="ECO:0000313" key="3">
    <source>
        <dbReference type="Proteomes" id="UP001187192"/>
    </source>
</evidence>
<comment type="caution">
    <text evidence="2">The sequence shown here is derived from an EMBL/GenBank/DDBJ whole genome shotgun (WGS) entry which is preliminary data.</text>
</comment>
<dbReference type="AlphaFoldDB" id="A0AA88D3E5"/>
<evidence type="ECO:0000259" key="1">
    <source>
        <dbReference type="Pfam" id="PF13966"/>
    </source>
</evidence>
<dbReference type="EMBL" id="BTGU01000015">
    <property type="protein sequence ID" value="GMN42895.1"/>
    <property type="molecule type" value="Genomic_DNA"/>
</dbReference>
<sequence length="221" mass="25332">MGLEEMTVSDLIILSSWNRELIMQVFWQVDWDAIWSLPINSRSCDDRLVLHYQNNGSFSVRSSYHLEMNSRCEAKSSMNPRDVSWCSSLWSATMPNKVKIHVWRAYFDAIPARTNFEHRSVFVLPFCPRCSRAPEDTTHALWSCPAVQAIWKASALWNFLKGLPGGPFNSLCSFLSSSGNKEDIGFGLFGWGEIAWHSRIETKRPKGWLGQVGSWVTFYLN</sequence>
<dbReference type="Pfam" id="PF13966">
    <property type="entry name" value="zf-RVT"/>
    <property type="match status" value="1"/>
</dbReference>
<proteinExistence type="predicted"/>
<keyword evidence="3" id="KW-1185">Reference proteome</keyword>
<dbReference type="InterPro" id="IPR026960">
    <property type="entry name" value="RVT-Znf"/>
</dbReference>